<proteinExistence type="predicted"/>
<dbReference type="Gene3D" id="3.10.450.40">
    <property type="match status" value="3"/>
</dbReference>
<feature type="compositionally biased region" description="Low complexity" evidence="1">
    <location>
        <begin position="218"/>
        <end position="235"/>
    </location>
</feature>
<gene>
    <name evidence="4" type="ORF">IAB89_03165</name>
</gene>
<feature type="domain" description="PepSY" evidence="3">
    <location>
        <begin position="131"/>
        <end position="188"/>
    </location>
</feature>
<accession>A0A9D1DDT7</accession>
<dbReference type="Proteomes" id="UP000824242">
    <property type="component" value="Unassembled WGS sequence"/>
</dbReference>
<feature type="signal peptide" evidence="2">
    <location>
        <begin position="1"/>
        <end position="25"/>
    </location>
</feature>
<dbReference type="InterPro" id="IPR025711">
    <property type="entry name" value="PepSY"/>
</dbReference>
<dbReference type="AlphaFoldDB" id="A0A9D1DDT7"/>
<comment type="caution">
    <text evidence="4">The sequence shown here is derived from an EMBL/GenBank/DDBJ whole genome shotgun (WGS) entry which is preliminary data.</text>
</comment>
<evidence type="ECO:0000313" key="5">
    <source>
        <dbReference type="Proteomes" id="UP000824242"/>
    </source>
</evidence>
<evidence type="ECO:0000256" key="2">
    <source>
        <dbReference type="SAM" id="SignalP"/>
    </source>
</evidence>
<evidence type="ECO:0000313" key="4">
    <source>
        <dbReference type="EMBL" id="HIR46650.1"/>
    </source>
</evidence>
<reference evidence="4" key="1">
    <citation type="submission" date="2020-10" db="EMBL/GenBank/DDBJ databases">
        <authorList>
            <person name="Gilroy R."/>
        </authorList>
    </citation>
    <scope>NUCLEOTIDE SEQUENCE</scope>
    <source>
        <strain evidence="4">ChiSxjej1B13-7958</strain>
    </source>
</reference>
<evidence type="ECO:0000259" key="3">
    <source>
        <dbReference type="Pfam" id="PF03413"/>
    </source>
</evidence>
<organism evidence="4 5">
    <name type="scientific">Candidatus Caccousia avicola</name>
    <dbReference type="NCBI Taxonomy" id="2840721"/>
    <lineage>
        <taxon>Bacteria</taxon>
        <taxon>Bacillati</taxon>
        <taxon>Bacillota</taxon>
        <taxon>Clostridia</taxon>
        <taxon>Eubacteriales</taxon>
        <taxon>Oscillospiraceae</taxon>
        <taxon>Oscillospiraceae incertae sedis</taxon>
        <taxon>Candidatus Caccousia</taxon>
    </lineage>
</organism>
<feature type="domain" description="PepSY" evidence="3">
    <location>
        <begin position="247"/>
        <end position="304"/>
    </location>
</feature>
<keyword evidence="2" id="KW-0732">Signal</keyword>
<protein>
    <submittedName>
        <fullName evidence="4">PepSY domain-containing protein</fullName>
    </submittedName>
</protein>
<feature type="domain" description="PepSY" evidence="3">
    <location>
        <begin position="61"/>
        <end position="111"/>
    </location>
</feature>
<name>A0A9D1DDT7_9FIRM</name>
<reference evidence="4" key="2">
    <citation type="journal article" date="2021" name="PeerJ">
        <title>Extensive microbial diversity within the chicken gut microbiome revealed by metagenomics and culture.</title>
        <authorList>
            <person name="Gilroy R."/>
            <person name="Ravi A."/>
            <person name="Getino M."/>
            <person name="Pursley I."/>
            <person name="Horton D.L."/>
            <person name="Alikhan N.F."/>
            <person name="Baker D."/>
            <person name="Gharbi K."/>
            <person name="Hall N."/>
            <person name="Watson M."/>
            <person name="Adriaenssens E.M."/>
            <person name="Foster-Nyarko E."/>
            <person name="Jarju S."/>
            <person name="Secka A."/>
            <person name="Antonio M."/>
            <person name="Oren A."/>
            <person name="Chaudhuri R.R."/>
            <person name="La Ragione R."/>
            <person name="Hildebrand F."/>
            <person name="Pallen M.J."/>
        </authorList>
    </citation>
    <scope>NUCLEOTIDE SEQUENCE</scope>
    <source>
        <strain evidence="4">ChiSxjej1B13-7958</strain>
    </source>
</reference>
<feature type="compositionally biased region" description="Polar residues" evidence="1">
    <location>
        <begin position="236"/>
        <end position="246"/>
    </location>
</feature>
<dbReference type="Pfam" id="PF03413">
    <property type="entry name" value="PepSY"/>
    <property type="match status" value="3"/>
</dbReference>
<evidence type="ECO:0000256" key="1">
    <source>
        <dbReference type="SAM" id="MobiDB-lite"/>
    </source>
</evidence>
<feature type="chain" id="PRO_5039062405" evidence="2">
    <location>
        <begin position="26"/>
        <end position="311"/>
    </location>
</feature>
<sequence length="311" mass="33807">MKRIKMISIAAALVLAVSASVPAFAAAGDRLVVSYTTNTTTSTTAAPAAQTSSVTFLSMKGAMDLALKEVPGVLKSIEFDIEDNGSLRYKAEIHYNSKEYDLEFSATDGTVYQNKQDTIDRDEAIPAGSYITYEKAAEVALGQVKGGFVSKLTLESRWNDGVVYDAEVWLNDAEYTIVIDADNGTVLRSGWEKESDASYYTKNLAGAQTVATLPDKGTASTTTPSTPSTSTPSAPQVSKPTQTTGSITMDKAREIAQAQVPNGRVTDVEYEYEHGRAVYEVEVKEGYYWEYKFVIDASNGSILFTEKEYDD</sequence>
<dbReference type="EMBL" id="DVGZ01000031">
    <property type="protein sequence ID" value="HIR46650.1"/>
    <property type="molecule type" value="Genomic_DNA"/>
</dbReference>
<feature type="region of interest" description="Disordered" evidence="1">
    <location>
        <begin position="212"/>
        <end position="246"/>
    </location>
</feature>